<keyword evidence="3" id="KW-0540">Nuclease</keyword>
<dbReference type="CDD" id="cd01647">
    <property type="entry name" value="RT_LTR"/>
    <property type="match status" value="1"/>
</dbReference>
<keyword evidence="5" id="KW-0511">Multifunctional enzyme</keyword>
<dbReference type="Proteomes" id="UP000646827">
    <property type="component" value="Unassembled WGS sequence"/>
</dbReference>
<reference evidence="8 9" key="1">
    <citation type="submission" date="2020-12" db="EMBL/GenBank/DDBJ databases">
        <title>Metabolic potential, ecology and presence of endohyphal bacteria is reflected in genomic diversity of Mucoromycotina.</title>
        <authorList>
            <person name="Muszewska A."/>
            <person name="Okrasinska A."/>
            <person name="Steczkiewicz K."/>
            <person name="Drgas O."/>
            <person name="Orlowska M."/>
            <person name="Perlinska-Lenart U."/>
            <person name="Aleksandrzak-Piekarczyk T."/>
            <person name="Szatraj K."/>
            <person name="Zielenkiewicz U."/>
            <person name="Pilsyk S."/>
            <person name="Malc E."/>
            <person name="Mieczkowski P."/>
            <person name="Kruszewska J.S."/>
            <person name="Biernat P."/>
            <person name="Pawlowska J."/>
        </authorList>
    </citation>
    <scope>NUCLEOTIDE SEQUENCE [LARGE SCALE GENOMIC DNA]</scope>
    <source>
        <strain evidence="8 9">CBS 142.35</strain>
    </source>
</reference>
<dbReference type="Pfam" id="PF00665">
    <property type="entry name" value="rve"/>
    <property type="match status" value="1"/>
</dbReference>
<evidence type="ECO:0000256" key="2">
    <source>
        <dbReference type="ARBA" id="ARBA00022695"/>
    </source>
</evidence>
<dbReference type="SUPFAM" id="SSF53098">
    <property type="entry name" value="Ribonuclease H-like"/>
    <property type="match status" value="1"/>
</dbReference>
<gene>
    <name evidence="8" type="ORF">INT45_003612</name>
</gene>
<dbReference type="InterPro" id="IPR000477">
    <property type="entry name" value="RT_dom"/>
</dbReference>
<dbReference type="PROSITE" id="PS50994">
    <property type="entry name" value="INTEGRASE"/>
    <property type="match status" value="1"/>
</dbReference>
<dbReference type="PANTHER" id="PTHR37984:SF5">
    <property type="entry name" value="PROTEIN NYNRIN-LIKE"/>
    <property type="match status" value="1"/>
</dbReference>
<dbReference type="AlphaFoldDB" id="A0A8H7VD08"/>
<sequence>MVKNLETVQVKAREVETASGHRLRIDKMVNVDFNLDGCNMTMKAYILDTKFDFVLGRNWLQKYTPDVDWSTDNWTIMHKEVKEVYLLHLSDSALEENKILEELQLLVEEYQDIFRDELPGLPPDCGFEHVIDTGDEKLVSRPPYKMSLLELDKLRRQLNELLELGLVVPSASPWGSPVLFVKKADGTMRMCVDYRATNKKTIRINAPLLRIDECLEHLQGAKYFTSLDLKSSYHQIKIRESDIPKTAFNTRYGQYSWKVLPFGLCNAPPSFQALMNKDDILIFSDSWDKHKEHVKMVLDKLRDNELYANYKKCEFGKEEITFLGFCVSAAGILPASDKVKAIQEWKPLNNVQEVRQFIGLAQHFRQFIPNFASMAAPLTDLTRRIGLKKHKIQWTDACQKSFDLIKEKLIQAPVLQAPDPKKPYRVEVDASDVGVGAVLFPHEVRSDHHPLKYLRSQSKYTPQLVRWMNELELYDPTVISYQPGRTMHVPDALSHHDYSGNPGNDTMEPEFLYAVSARSILPEHYNDWPNYYVDHGTEEIKEVRFLPFVQRADKVNSFHEAFGHAGSATLFDLLRFRVWWPSMKANIKDWLQRCPSCQVNSRRSRAHHDVMHPLPVPGAFEQWHLDFIGELPKSTKGNRWILVAVDYATNYPIARAVPIASSKAVADFLYEEIVMRFSYPKEIVTDRGANFMSKVVRFYTERIKIAHRFTSAFHARSNSKCERPYIPDHALKDPRVIAELTAQELENLDQARAAAKTRMEAISQYDKNRWDKVLDIRDFKIGDYVKMTHEGRYGLEPVYKGPYVVVNKNSDFGTYQLETIQGKLLDSWVHVDRLAKVNFDTEPTTPWFDPTASRREWRTTMHLPREDGEVDKTKSLSTDPTPVVPPLVYSAHGHSDDV</sequence>
<keyword evidence="9" id="KW-1185">Reference proteome</keyword>
<dbReference type="Gene3D" id="3.10.10.10">
    <property type="entry name" value="HIV Type 1 Reverse Transcriptase, subunit A, domain 1"/>
    <property type="match status" value="1"/>
</dbReference>
<feature type="compositionally biased region" description="Basic and acidic residues" evidence="6">
    <location>
        <begin position="862"/>
        <end position="874"/>
    </location>
</feature>
<dbReference type="Gene3D" id="2.40.70.10">
    <property type="entry name" value="Acid Proteases"/>
    <property type="match status" value="1"/>
</dbReference>
<evidence type="ECO:0000256" key="3">
    <source>
        <dbReference type="ARBA" id="ARBA00022722"/>
    </source>
</evidence>
<evidence type="ECO:0000259" key="7">
    <source>
        <dbReference type="PROSITE" id="PS50994"/>
    </source>
</evidence>
<name>A0A8H7VD08_9FUNG</name>
<dbReference type="GO" id="GO:0005634">
    <property type="term" value="C:nucleus"/>
    <property type="evidence" value="ECO:0007669"/>
    <property type="project" value="UniProtKB-ARBA"/>
</dbReference>
<comment type="caution">
    <text evidence="8">The sequence shown here is derived from an EMBL/GenBank/DDBJ whole genome shotgun (WGS) entry which is preliminary data.</text>
</comment>
<dbReference type="GO" id="GO:0015074">
    <property type="term" value="P:DNA integration"/>
    <property type="evidence" value="ECO:0007669"/>
    <property type="project" value="InterPro"/>
</dbReference>
<dbReference type="GO" id="GO:0004519">
    <property type="term" value="F:endonuclease activity"/>
    <property type="evidence" value="ECO:0007669"/>
    <property type="project" value="UniProtKB-KW"/>
</dbReference>
<feature type="domain" description="Integrase catalytic" evidence="7">
    <location>
        <begin position="613"/>
        <end position="723"/>
    </location>
</feature>
<dbReference type="InterPro" id="IPR050951">
    <property type="entry name" value="Retrovirus_Pol_polyprotein"/>
</dbReference>
<dbReference type="InterPro" id="IPR001584">
    <property type="entry name" value="Integrase_cat-core"/>
</dbReference>
<protein>
    <recommendedName>
        <fullName evidence="7">Integrase catalytic domain-containing protein</fullName>
    </recommendedName>
</protein>
<dbReference type="GO" id="GO:0016779">
    <property type="term" value="F:nucleotidyltransferase activity"/>
    <property type="evidence" value="ECO:0007669"/>
    <property type="project" value="UniProtKB-KW"/>
</dbReference>
<dbReference type="EMBL" id="JAEPRB010000795">
    <property type="protein sequence ID" value="KAG2212003.1"/>
    <property type="molecule type" value="Genomic_DNA"/>
</dbReference>
<feature type="region of interest" description="Disordered" evidence="6">
    <location>
        <begin position="862"/>
        <end position="898"/>
    </location>
</feature>
<dbReference type="Gene3D" id="1.10.340.70">
    <property type="match status" value="1"/>
</dbReference>
<evidence type="ECO:0000313" key="9">
    <source>
        <dbReference type="Proteomes" id="UP000646827"/>
    </source>
</evidence>
<dbReference type="InterPro" id="IPR041577">
    <property type="entry name" value="RT_RNaseH_2"/>
</dbReference>
<dbReference type="FunFam" id="3.30.70.270:FF:000020">
    <property type="entry name" value="Transposon Tf2-6 polyprotein-like Protein"/>
    <property type="match status" value="1"/>
</dbReference>
<keyword evidence="4" id="KW-0255">Endonuclease</keyword>
<dbReference type="InterPro" id="IPR021109">
    <property type="entry name" value="Peptidase_aspartic_dom_sf"/>
</dbReference>
<dbReference type="SUPFAM" id="SSF56672">
    <property type="entry name" value="DNA/RNA polymerases"/>
    <property type="match status" value="1"/>
</dbReference>
<evidence type="ECO:0000256" key="1">
    <source>
        <dbReference type="ARBA" id="ARBA00022679"/>
    </source>
</evidence>
<proteinExistence type="predicted"/>
<keyword evidence="2" id="KW-0548">Nucleotidyltransferase</keyword>
<dbReference type="Pfam" id="PF17921">
    <property type="entry name" value="Integrase_H2C2"/>
    <property type="match status" value="1"/>
</dbReference>
<dbReference type="InterPro" id="IPR043502">
    <property type="entry name" value="DNA/RNA_pol_sf"/>
</dbReference>
<dbReference type="GO" id="GO:0003676">
    <property type="term" value="F:nucleic acid binding"/>
    <property type="evidence" value="ECO:0007669"/>
    <property type="project" value="InterPro"/>
</dbReference>
<dbReference type="Gene3D" id="3.30.70.270">
    <property type="match status" value="2"/>
</dbReference>
<dbReference type="Gene3D" id="3.30.420.10">
    <property type="entry name" value="Ribonuclease H-like superfamily/Ribonuclease H"/>
    <property type="match status" value="1"/>
</dbReference>
<keyword evidence="4" id="KW-0378">Hydrolase</keyword>
<accession>A0A8H7VD08</accession>
<organism evidence="8 9">
    <name type="scientific">Circinella minor</name>
    <dbReference type="NCBI Taxonomy" id="1195481"/>
    <lineage>
        <taxon>Eukaryota</taxon>
        <taxon>Fungi</taxon>
        <taxon>Fungi incertae sedis</taxon>
        <taxon>Mucoromycota</taxon>
        <taxon>Mucoromycotina</taxon>
        <taxon>Mucoromycetes</taxon>
        <taxon>Mucorales</taxon>
        <taxon>Lichtheimiaceae</taxon>
        <taxon>Circinella</taxon>
    </lineage>
</organism>
<keyword evidence="1" id="KW-0808">Transferase</keyword>
<evidence type="ECO:0000256" key="5">
    <source>
        <dbReference type="ARBA" id="ARBA00023268"/>
    </source>
</evidence>
<evidence type="ECO:0000313" key="8">
    <source>
        <dbReference type="EMBL" id="KAG2212003.1"/>
    </source>
</evidence>
<dbReference type="OrthoDB" id="6765319at2759"/>
<dbReference type="InterPro" id="IPR012337">
    <property type="entry name" value="RNaseH-like_sf"/>
</dbReference>
<dbReference type="FunFam" id="3.30.70.270:FF:000003">
    <property type="entry name" value="Transposon Ty3-G Gag-Pol polyprotein"/>
    <property type="match status" value="1"/>
</dbReference>
<dbReference type="Pfam" id="PF00078">
    <property type="entry name" value="RVT_1"/>
    <property type="match status" value="2"/>
</dbReference>
<dbReference type="InterPro" id="IPR041588">
    <property type="entry name" value="Integrase_H2C2"/>
</dbReference>
<evidence type="ECO:0000256" key="6">
    <source>
        <dbReference type="SAM" id="MobiDB-lite"/>
    </source>
</evidence>
<dbReference type="InterPro" id="IPR036397">
    <property type="entry name" value="RNaseH_sf"/>
</dbReference>
<dbReference type="InterPro" id="IPR043128">
    <property type="entry name" value="Rev_trsase/Diguanyl_cyclase"/>
</dbReference>
<dbReference type="Pfam" id="PF17919">
    <property type="entry name" value="RT_RNaseH_2"/>
    <property type="match status" value="1"/>
</dbReference>
<evidence type="ECO:0000256" key="4">
    <source>
        <dbReference type="ARBA" id="ARBA00022759"/>
    </source>
</evidence>
<dbReference type="PANTHER" id="PTHR37984">
    <property type="entry name" value="PROTEIN CBG26694"/>
    <property type="match status" value="1"/>
</dbReference>